<organism evidence="2 3">
    <name type="scientific">Candidatus Mediterraneibacter caccavium</name>
    <dbReference type="NCBI Taxonomy" id="2838661"/>
    <lineage>
        <taxon>Bacteria</taxon>
        <taxon>Bacillati</taxon>
        <taxon>Bacillota</taxon>
        <taxon>Clostridia</taxon>
        <taxon>Lachnospirales</taxon>
        <taxon>Lachnospiraceae</taxon>
        <taxon>Mediterraneibacter</taxon>
    </lineage>
</organism>
<evidence type="ECO:0000313" key="2">
    <source>
        <dbReference type="EMBL" id="HIX48467.1"/>
    </source>
</evidence>
<dbReference type="Proteomes" id="UP000824243">
    <property type="component" value="Unassembled WGS sequence"/>
</dbReference>
<proteinExistence type="predicted"/>
<dbReference type="EMBL" id="DXFA01000098">
    <property type="protein sequence ID" value="HIX48467.1"/>
    <property type="molecule type" value="Genomic_DNA"/>
</dbReference>
<keyword evidence="1" id="KW-0472">Membrane</keyword>
<accession>A0A9D1VYB3</accession>
<sequence length="68" mass="7329">MEYFNHIVNLHSMYFVSGSLADTASVIRQAAASDPAAAVNPEHAMVAAVIALAAGAVIYSYRHRRIKL</sequence>
<dbReference type="AlphaFoldDB" id="A0A9D1VYB3"/>
<comment type="caution">
    <text evidence="2">The sequence shown here is derived from an EMBL/GenBank/DDBJ whole genome shotgun (WGS) entry which is preliminary data.</text>
</comment>
<evidence type="ECO:0000313" key="3">
    <source>
        <dbReference type="Proteomes" id="UP000824243"/>
    </source>
</evidence>
<feature type="transmembrane region" description="Helical" evidence="1">
    <location>
        <begin position="43"/>
        <end position="61"/>
    </location>
</feature>
<name>A0A9D1VYB3_9FIRM</name>
<reference evidence="2" key="2">
    <citation type="submission" date="2021-04" db="EMBL/GenBank/DDBJ databases">
        <authorList>
            <person name="Gilroy R."/>
        </authorList>
    </citation>
    <scope>NUCLEOTIDE SEQUENCE</scope>
    <source>
        <strain evidence="2">ChiSjej5B23-15282</strain>
    </source>
</reference>
<evidence type="ECO:0000256" key="1">
    <source>
        <dbReference type="SAM" id="Phobius"/>
    </source>
</evidence>
<protein>
    <submittedName>
        <fullName evidence="2">Uncharacterized protein</fullName>
    </submittedName>
</protein>
<reference evidence="2" key="1">
    <citation type="journal article" date="2021" name="PeerJ">
        <title>Extensive microbial diversity within the chicken gut microbiome revealed by metagenomics and culture.</title>
        <authorList>
            <person name="Gilroy R."/>
            <person name="Ravi A."/>
            <person name="Getino M."/>
            <person name="Pursley I."/>
            <person name="Horton D.L."/>
            <person name="Alikhan N.F."/>
            <person name="Baker D."/>
            <person name="Gharbi K."/>
            <person name="Hall N."/>
            <person name="Watson M."/>
            <person name="Adriaenssens E.M."/>
            <person name="Foster-Nyarko E."/>
            <person name="Jarju S."/>
            <person name="Secka A."/>
            <person name="Antonio M."/>
            <person name="Oren A."/>
            <person name="Chaudhuri R.R."/>
            <person name="La Ragione R."/>
            <person name="Hildebrand F."/>
            <person name="Pallen M.J."/>
        </authorList>
    </citation>
    <scope>NUCLEOTIDE SEQUENCE</scope>
    <source>
        <strain evidence="2">ChiSjej5B23-15282</strain>
    </source>
</reference>
<keyword evidence="1" id="KW-0812">Transmembrane</keyword>
<keyword evidence="1" id="KW-1133">Transmembrane helix</keyword>
<gene>
    <name evidence="2" type="ORF">H9981_05590</name>
</gene>